<evidence type="ECO:0000313" key="3">
    <source>
        <dbReference type="Proteomes" id="UP000604117"/>
    </source>
</evidence>
<protein>
    <recommendedName>
        <fullName evidence="4">Core-binding (CB) domain-containing protein</fullName>
    </recommendedName>
</protein>
<reference evidence="2 3" key="1">
    <citation type="submission" date="2021-01" db="EMBL/GenBank/DDBJ databases">
        <title>Whole genome shotgun sequence of Asanoa siamensis NBRC 107932.</title>
        <authorList>
            <person name="Komaki H."/>
            <person name="Tamura T."/>
        </authorList>
    </citation>
    <scope>NUCLEOTIDE SEQUENCE [LARGE SCALE GENOMIC DNA]</scope>
    <source>
        <strain evidence="2 3">NBRC 107932</strain>
    </source>
</reference>
<keyword evidence="3" id="KW-1185">Reference proteome</keyword>
<dbReference type="Gene3D" id="1.10.150.130">
    <property type="match status" value="1"/>
</dbReference>
<evidence type="ECO:0000256" key="1">
    <source>
        <dbReference type="ARBA" id="ARBA00023125"/>
    </source>
</evidence>
<organism evidence="2 3">
    <name type="scientific">Asanoa siamensis</name>
    <dbReference type="NCBI Taxonomy" id="926357"/>
    <lineage>
        <taxon>Bacteria</taxon>
        <taxon>Bacillati</taxon>
        <taxon>Actinomycetota</taxon>
        <taxon>Actinomycetes</taxon>
        <taxon>Micromonosporales</taxon>
        <taxon>Micromonosporaceae</taxon>
        <taxon>Asanoa</taxon>
    </lineage>
</organism>
<evidence type="ECO:0008006" key="4">
    <source>
        <dbReference type="Google" id="ProtNLM"/>
    </source>
</evidence>
<dbReference type="InterPro" id="IPR010998">
    <property type="entry name" value="Integrase_recombinase_N"/>
</dbReference>
<name>A0ABQ4D4S2_9ACTN</name>
<proteinExistence type="predicted"/>
<dbReference type="Proteomes" id="UP000604117">
    <property type="component" value="Unassembled WGS sequence"/>
</dbReference>
<dbReference type="EMBL" id="BONE01000152">
    <property type="protein sequence ID" value="GIF78505.1"/>
    <property type="molecule type" value="Genomic_DNA"/>
</dbReference>
<comment type="caution">
    <text evidence="2">The sequence shown here is derived from an EMBL/GenBank/DDBJ whole genome shotgun (WGS) entry which is preliminary data.</text>
</comment>
<sequence length="118" mass="13054">MAAFPISVSDVVSSDQLVVRAAVSAFLGRYAARPACTPTQTCASSSAGAPTRLSTRLTARRVDVERYVRWLQEIRRYQPSTVSRRLSVVVGFYRVCVIDALLEHLPADYVRRPTVPAE</sequence>
<keyword evidence="1" id="KW-0238">DNA-binding</keyword>
<accession>A0ABQ4D4S2</accession>
<gene>
    <name evidence="2" type="ORF">Asi02nite_80230</name>
</gene>
<evidence type="ECO:0000313" key="2">
    <source>
        <dbReference type="EMBL" id="GIF78505.1"/>
    </source>
</evidence>